<organism evidence="6 7">
    <name type="scientific">Trypanosoma cruzi</name>
    <dbReference type="NCBI Taxonomy" id="5693"/>
    <lineage>
        <taxon>Eukaryota</taxon>
        <taxon>Discoba</taxon>
        <taxon>Euglenozoa</taxon>
        <taxon>Kinetoplastea</taxon>
        <taxon>Metakinetoplastina</taxon>
        <taxon>Trypanosomatida</taxon>
        <taxon>Trypanosomatidae</taxon>
        <taxon>Trypanosoma</taxon>
        <taxon>Schizotrypanum</taxon>
    </lineage>
</organism>
<evidence type="ECO:0000256" key="4">
    <source>
        <dbReference type="ARBA" id="ARBA00023134"/>
    </source>
</evidence>
<dbReference type="VEuPathDB" id="TriTrypDB:TcCLB.511423.90"/>
<dbReference type="SUPFAM" id="SSF52490">
    <property type="entry name" value="Tubulin nucleotide-binding domain-like"/>
    <property type="match status" value="1"/>
</dbReference>
<gene>
    <name evidence="6" type="ORF">C4B63_22g48</name>
</gene>
<dbReference type="SMART" id="SM00864">
    <property type="entry name" value="Tubulin"/>
    <property type="match status" value="1"/>
</dbReference>
<dbReference type="VEuPathDB" id="TriTrypDB:C3747_87g50"/>
<protein>
    <submittedName>
        <fullName evidence="6">Putative zeta tubulin</fullName>
    </submittedName>
</protein>
<dbReference type="GO" id="GO:0005874">
    <property type="term" value="C:microtubule"/>
    <property type="evidence" value="ECO:0007669"/>
    <property type="project" value="UniProtKB-KW"/>
</dbReference>
<dbReference type="VEuPathDB" id="TriTrypDB:TCDM_01024"/>
<dbReference type="PRINTS" id="PR01520">
    <property type="entry name" value="ZETATUBULIN"/>
</dbReference>
<name>A0A2V2VJG2_TRYCR</name>
<dbReference type="Pfam" id="PF00091">
    <property type="entry name" value="Tubulin"/>
    <property type="match status" value="1"/>
</dbReference>
<dbReference type="CDD" id="cd02189">
    <property type="entry name" value="delta_zeta_tubulin-like"/>
    <property type="match status" value="1"/>
</dbReference>
<dbReference type="InterPro" id="IPR000217">
    <property type="entry name" value="Tubulin"/>
</dbReference>
<dbReference type="Proteomes" id="UP000246121">
    <property type="component" value="Unassembled WGS sequence"/>
</dbReference>
<evidence type="ECO:0000256" key="3">
    <source>
        <dbReference type="ARBA" id="ARBA00022741"/>
    </source>
</evidence>
<reference evidence="6 7" key="1">
    <citation type="journal article" date="2018" name="Microb. Genom.">
        <title>Expanding an expanded genome: long-read sequencing of Trypanosoma cruzi.</title>
        <authorList>
            <person name="Berna L."/>
            <person name="Rodriguez M."/>
            <person name="Chiribao M.L."/>
            <person name="Parodi-Talice A."/>
            <person name="Pita S."/>
            <person name="Rijo G."/>
            <person name="Alvarez-Valin F."/>
            <person name="Robello C."/>
        </authorList>
    </citation>
    <scope>NUCLEOTIDE SEQUENCE [LARGE SCALE GENOMIC DNA]</scope>
    <source>
        <strain evidence="6 7">Dm28c</strain>
    </source>
</reference>
<dbReference type="PANTHER" id="PTHR11588">
    <property type="entry name" value="TUBULIN"/>
    <property type="match status" value="1"/>
</dbReference>
<feature type="domain" description="Tubulin/FtsZ GTPase" evidence="5">
    <location>
        <begin position="33"/>
        <end position="302"/>
    </location>
</feature>
<keyword evidence="4" id="KW-0342">GTP-binding</keyword>
<evidence type="ECO:0000313" key="7">
    <source>
        <dbReference type="Proteomes" id="UP000246121"/>
    </source>
</evidence>
<dbReference type="Gene3D" id="3.40.50.1440">
    <property type="entry name" value="Tubulin/FtsZ, GTPase domain"/>
    <property type="match status" value="1"/>
</dbReference>
<dbReference type="InterPro" id="IPR004058">
    <property type="entry name" value="Zeta_tubulin"/>
</dbReference>
<dbReference type="GO" id="GO:0007017">
    <property type="term" value="P:microtubule-based process"/>
    <property type="evidence" value="ECO:0007669"/>
    <property type="project" value="InterPro"/>
</dbReference>
<sequence length="480" mass="53115">MAVVVVQVGQCGNQLGDELWRQLKLTTNSGALPSPFFTRDRRARCVLVDSEPKVVTAVYERQKDVLRAENVIHGQSGRGNHWALGYYGVNDPLSHRAAENAVVARPFQVVKDQRRCDSHVVRNALRAIHAETRRTDDAMEFEAIIVLHSLVGGTGSGMATRLLEKIRYYFIEPEDSSLTVDECEEAEMMRHDGLDGMMMEKRRASYLVSITVAPQAVGELSTQGLNAALTLHALQENANAVLLLRNDDCIRVQEDSCAGGRPRGRGNTSFSTSSFSSIPSCATFKEINEVFLTMLLPILLYGRSTNAVGELVLKCSPNPREINNILTILPTPQRHYLRFKESVTVSRLYVLRGAKQSMPGVYPSVPIEMIHTARSLRNPNLVTSREEVQVPKELLKGLKETAATRRSASMALLQQMEGVLVLNEARELNAAVLFRLLRSAAMKVKAGAFLSTFEDMGMTAECIQAAIREVATRLSAAEEF</sequence>
<dbReference type="VEuPathDB" id="TriTrypDB:TcG_05332"/>
<evidence type="ECO:0000256" key="1">
    <source>
        <dbReference type="ARBA" id="ARBA00009636"/>
    </source>
</evidence>
<comment type="caution">
    <text evidence="6">The sequence shown here is derived from an EMBL/GenBank/DDBJ whole genome shotgun (WGS) entry which is preliminary data.</text>
</comment>
<evidence type="ECO:0000259" key="5">
    <source>
        <dbReference type="SMART" id="SM00864"/>
    </source>
</evidence>
<dbReference type="PRINTS" id="PR01161">
    <property type="entry name" value="TUBULIN"/>
</dbReference>
<accession>A0A2V2VJG2</accession>
<dbReference type="VEuPathDB" id="TriTrypDB:C4B63_22g48"/>
<dbReference type="InterPro" id="IPR036525">
    <property type="entry name" value="Tubulin/FtsZ_GTPase_sf"/>
</dbReference>
<dbReference type="AlphaFoldDB" id="A0A2V2VJG2"/>
<dbReference type="VEuPathDB" id="TriTrypDB:ECC02_005592"/>
<dbReference type="EMBL" id="PRFA01000022">
    <property type="protein sequence ID" value="PWU95398.1"/>
    <property type="molecule type" value="Genomic_DNA"/>
</dbReference>
<dbReference type="VEuPathDB" id="TriTrypDB:TcYC6_0016490"/>
<keyword evidence="2" id="KW-0493">Microtubule</keyword>
<dbReference type="GO" id="GO:0005525">
    <property type="term" value="F:GTP binding"/>
    <property type="evidence" value="ECO:0007669"/>
    <property type="project" value="UniProtKB-KW"/>
</dbReference>
<dbReference type="VEuPathDB" id="TriTrypDB:TcCL_NonESM01578"/>
<dbReference type="VEuPathDB" id="TriTrypDB:TcCLB.507949.110"/>
<proteinExistence type="inferred from homology"/>
<dbReference type="VEuPathDB" id="TriTrypDB:TCSYLVIO_007281"/>
<dbReference type="VEuPathDB" id="TriTrypDB:BCY84_01639"/>
<dbReference type="VEuPathDB" id="TriTrypDB:TcBrA4_0037170"/>
<comment type="similarity">
    <text evidence="1">Belongs to the tubulin family.</text>
</comment>
<dbReference type="VEuPathDB" id="TriTrypDB:Tc_MARK_5997"/>
<keyword evidence="3" id="KW-0547">Nucleotide-binding</keyword>
<evidence type="ECO:0000256" key="2">
    <source>
        <dbReference type="ARBA" id="ARBA00022701"/>
    </source>
</evidence>
<dbReference type="InterPro" id="IPR003008">
    <property type="entry name" value="Tubulin_FtsZ_GTPase"/>
</dbReference>
<evidence type="ECO:0000313" key="6">
    <source>
        <dbReference type="EMBL" id="PWU95398.1"/>
    </source>
</evidence>